<dbReference type="PROSITE" id="PS51257">
    <property type="entry name" value="PROKAR_LIPOPROTEIN"/>
    <property type="match status" value="1"/>
</dbReference>
<keyword evidence="9" id="KW-1185">Reference proteome</keyword>
<name>A0A4Y8PT50_9BACL</name>
<accession>A0A4Y8PT50</accession>
<sequence>MLKKWSVGLVSVVVAASLAGCGGTSTDSGSSATTSPAATDAPKTDSGKAVTLKVIHWKNEAANKWFDKFNKKFEEKYPNIKIDYTTVPSDDTFKQLQQTRIQANDVDVITNLSALVGAPADWSKGAADPTWKQWIDAGLIADLSDQPFIKNYTPESIKDGGTYNGKVYGITTGSVAFSGLFYNKQIFSDNGLKVPTTWDEFVAVCDALKAKGIAPIGFAGKDIWPINLAVQGLQASVHKDQLSYIKGLWDGSNKFNDAESMDILTKAQKMMGYAVDGFMGVDYGSLPGLFAQGKVAMIADGTWDAPTIAAANPNLKFGYFPIPGSSDAAQNKSLAGKYDMTFMVAEKSKNKEAALQYLSFFSEPANYAEYVNDVGFLPVQPNVDLKSEFIKELTPNMEGFKLAWDQLFINRNNAGEHVAGSSVHAEFLAPAGPIKTVQELADLSQKEWDAAK</sequence>
<protein>
    <submittedName>
        <fullName evidence="8">Sugar ABC transporter substrate-binding protein</fullName>
    </submittedName>
</protein>
<keyword evidence="5" id="KW-0449">Lipoprotein</keyword>
<dbReference type="OrthoDB" id="9798191at2"/>
<evidence type="ECO:0000256" key="7">
    <source>
        <dbReference type="SAM" id="SignalP"/>
    </source>
</evidence>
<keyword evidence="1" id="KW-1003">Cell membrane</keyword>
<dbReference type="InterPro" id="IPR050490">
    <property type="entry name" value="Bact_solute-bd_prot1"/>
</dbReference>
<organism evidence="8 9">
    <name type="scientific">Paenibacillus athensensis</name>
    <dbReference type="NCBI Taxonomy" id="1967502"/>
    <lineage>
        <taxon>Bacteria</taxon>
        <taxon>Bacillati</taxon>
        <taxon>Bacillota</taxon>
        <taxon>Bacilli</taxon>
        <taxon>Bacillales</taxon>
        <taxon>Paenibacillaceae</taxon>
        <taxon>Paenibacillus</taxon>
    </lineage>
</organism>
<dbReference type="EMBL" id="MYFO01000039">
    <property type="protein sequence ID" value="TFE84070.1"/>
    <property type="molecule type" value="Genomic_DNA"/>
</dbReference>
<dbReference type="SUPFAM" id="SSF53850">
    <property type="entry name" value="Periplasmic binding protein-like II"/>
    <property type="match status" value="1"/>
</dbReference>
<evidence type="ECO:0000313" key="8">
    <source>
        <dbReference type="EMBL" id="TFE84070.1"/>
    </source>
</evidence>
<gene>
    <name evidence="8" type="ORF">B5M42_21390</name>
</gene>
<proteinExistence type="predicted"/>
<keyword evidence="3" id="KW-0472">Membrane</keyword>
<evidence type="ECO:0000256" key="6">
    <source>
        <dbReference type="SAM" id="MobiDB-lite"/>
    </source>
</evidence>
<evidence type="ECO:0000256" key="3">
    <source>
        <dbReference type="ARBA" id="ARBA00023136"/>
    </source>
</evidence>
<evidence type="ECO:0000256" key="1">
    <source>
        <dbReference type="ARBA" id="ARBA00022475"/>
    </source>
</evidence>
<evidence type="ECO:0000256" key="4">
    <source>
        <dbReference type="ARBA" id="ARBA00023139"/>
    </source>
</evidence>
<comment type="caution">
    <text evidence="8">The sequence shown here is derived from an EMBL/GenBank/DDBJ whole genome shotgun (WGS) entry which is preliminary data.</text>
</comment>
<feature type="chain" id="PRO_5038436789" evidence="7">
    <location>
        <begin position="20"/>
        <end position="452"/>
    </location>
</feature>
<feature type="signal peptide" evidence="7">
    <location>
        <begin position="1"/>
        <end position="19"/>
    </location>
</feature>
<reference evidence="8 9" key="1">
    <citation type="submission" date="2017-03" db="EMBL/GenBank/DDBJ databases">
        <title>Isolation of Levoglucosan Utilizing Bacteria.</title>
        <authorList>
            <person name="Arya A.S."/>
        </authorList>
    </citation>
    <scope>NUCLEOTIDE SEQUENCE [LARGE SCALE GENOMIC DNA]</scope>
    <source>
        <strain evidence="8 9">MEC069</strain>
    </source>
</reference>
<dbReference type="Proteomes" id="UP000298246">
    <property type="component" value="Unassembled WGS sequence"/>
</dbReference>
<evidence type="ECO:0000256" key="5">
    <source>
        <dbReference type="ARBA" id="ARBA00023288"/>
    </source>
</evidence>
<dbReference type="Pfam" id="PF01547">
    <property type="entry name" value="SBP_bac_1"/>
    <property type="match status" value="1"/>
</dbReference>
<feature type="region of interest" description="Disordered" evidence="6">
    <location>
        <begin position="22"/>
        <end position="44"/>
    </location>
</feature>
<dbReference type="AlphaFoldDB" id="A0A4Y8PT50"/>
<feature type="compositionally biased region" description="Low complexity" evidence="6">
    <location>
        <begin position="22"/>
        <end position="41"/>
    </location>
</feature>
<dbReference type="PANTHER" id="PTHR43649">
    <property type="entry name" value="ARABINOSE-BINDING PROTEIN-RELATED"/>
    <property type="match status" value="1"/>
</dbReference>
<keyword evidence="4" id="KW-0564">Palmitate</keyword>
<dbReference type="Gene3D" id="3.40.190.10">
    <property type="entry name" value="Periplasmic binding protein-like II"/>
    <property type="match status" value="2"/>
</dbReference>
<dbReference type="PANTHER" id="PTHR43649:SF33">
    <property type="entry name" value="POLYGALACTURONAN_RHAMNOGALACTURONAN-BINDING PROTEIN YTCQ"/>
    <property type="match status" value="1"/>
</dbReference>
<dbReference type="InterPro" id="IPR006059">
    <property type="entry name" value="SBP"/>
</dbReference>
<dbReference type="RefSeq" id="WP_134756573.1">
    <property type="nucleotide sequence ID" value="NZ_MYFO02000015.1"/>
</dbReference>
<evidence type="ECO:0000313" key="9">
    <source>
        <dbReference type="Proteomes" id="UP000298246"/>
    </source>
</evidence>
<keyword evidence="2 7" id="KW-0732">Signal</keyword>
<evidence type="ECO:0000256" key="2">
    <source>
        <dbReference type="ARBA" id="ARBA00022729"/>
    </source>
</evidence>